<dbReference type="InterPro" id="IPR001943">
    <property type="entry name" value="UVR_dom"/>
</dbReference>
<evidence type="ECO:0000256" key="2">
    <source>
        <dbReference type="ARBA" id="ARBA00022763"/>
    </source>
</evidence>
<dbReference type="PROSITE" id="PS50165">
    <property type="entry name" value="UVRC"/>
    <property type="match status" value="1"/>
</dbReference>
<dbReference type="InterPro" id="IPR000305">
    <property type="entry name" value="GIY-YIG_endonuc"/>
</dbReference>
<dbReference type="Gene3D" id="4.10.860.10">
    <property type="entry name" value="UVR domain"/>
    <property type="match status" value="1"/>
</dbReference>
<protein>
    <recommendedName>
        <fullName evidence="7">UvrABC system protein C</fullName>
        <shortName evidence="7">Protein UvrC</shortName>
    </recommendedName>
    <alternativeName>
        <fullName evidence="7">Excinuclease ABC subunit C</fullName>
    </alternativeName>
</protein>
<keyword evidence="3 7" id="KW-0228">DNA excision</keyword>
<dbReference type="RefSeq" id="WP_170036984.1">
    <property type="nucleotide sequence ID" value="NZ_JABDTL010000002.1"/>
</dbReference>
<evidence type="ECO:0000259" key="8">
    <source>
        <dbReference type="PROSITE" id="PS50151"/>
    </source>
</evidence>
<dbReference type="Pfam" id="PF08459">
    <property type="entry name" value="UvrC_RNaseH_dom"/>
    <property type="match status" value="1"/>
</dbReference>
<dbReference type="PANTHER" id="PTHR30562:SF1">
    <property type="entry name" value="UVRABC SYSTEM PROTEIN C"/>
    <property type="match status" value="1"/>
</dbReference>
<dbReference type="NCBIfam" id="TIGR00194">
    <property type="entry name" value="uvrC"/>
    <property type="match status" value="1"/>
</dbReference>
<dbReference type="InterPro" id="IPR050066">
    <property type="entry name" value="UvrABC_protein_C"/>
</dbReference>
<comment type="similarity">
    <text evidence="7">Belongs to the UvrC family.</text>
</comment>
<comment type="subunit">
    <text evidence="7">Interacts with UvrB in an incision complex.</text>
</comment>
<evidence type="ECO:0000256" key="5">
    <source>
        <dbReference type="ARBA" id="ARBA00023204"/>
    </source>
</evidence>
<dbReference type="SUPFAM" id="SSF46600">
    <property type="entry name" value="C-terminal UvrC-binding domain of UvrB"/>
    <property type="match status" value="1"/>
</dbReference>
<dbReference type="GO" id="GO:0009380">
    <property type="term" value="C:excinuclease repair complex"/>
    <property type="evidence" value="ECO:0007669"/>
    <property type="project" value="InterPro"/>
</dbReference>
<evidence type="ECO:0000313" key="12">
    <source>
        <dbReference type="Proteomes" id="UP000582837"/>
    </source>
</evidence>
<dbReference type="NCBIfam" id="NF001824">
    <property type="entry name" value="PRK00558.1-5"/>
    <property type="match status" value="1"/>
</dbReference>
<keyword evidence="1 7" id="KW-0963">Cytoplasm</keyword>
<feature type="domain" description="UVR" evidence="8">
    <location>
        <begin position="206"/>
        <end position="241"/>
    </location>
</feature>
<name>A0A841H4A5_9BACT</name>
<dbReference type="InterPro" id="IPR038476">
    <property type="entry name" value="UvrC_RNase_H_dom_sf"/>
</dbReference>
<keyword evidence="12" id="KW-1185">Reference proteome</keyword>
<organism evidence="11 12">
    <name type="scientific">Longimicrobium terrae</name>
    <dbReference type="NCBI Taxonomy" id="1639882"/>
    <lineage>
        <taxon>Bacteria</taxon>
        <taxon>Pseudomonadati</taxon>
        <taxon>Gemmatimonadota</taxon>
        <taxon>Longimicrobiia</taxon>
        <taxon>Longimicrobiales</taxon>
        <taxon>Longimicrobiaceae</taxon>
        <taxon>Longimicrobium</taxon>
    </lineage>
</organism>
<dbReference type="PROSITE" id="PS50151">
    <property type="entry name" value="UVR"/>
    <property type="match status" value="1"/>
</dbReference>
<comment type="function">
    <text evidence="7">The UvrABC repair system catalyzes the recognition and processing of DNA lesions. UvrC both incises the 5' and 3' sides of the lesion. The N-terminal half is responsible for the 3' incision and the C-terminal half is responsible for the 5' incision.</text>
</comment>
<dbReference type="InterPro" id="IPR003583">
    <property type="entry name" value="Hlx-hairpin-Hlx_DNA-bd_motif"/>
</dbReference>
<evidence type="ECO:0000256" key="4">
    <source>
        <dbReference type="ARBA" id="ARBA00022881"/>
    </source>
</evidence>
<keyword evidence="6 7" id="KW-0742">SOS response</keyword>
<dbReference type="PROSITE" id="PS50164">
    <property type="entry name" value="GIY_YIG"/>
    <property type="match status" value="1"/>
</dbReference>
<feature type="domain" description="UvrC family homology region profile" evidence="10">
    <location>
        <begin position="257"/>
        <end position="490"/>
    </location>
</feature>
<dbReference type="InterPro" id="IPR001162">
    <property type="entry name" value="UvrC_RNase_H_dom"/>
</dbReference>
<dbReference type="SUPFAM" id="SSF82771">
    <property type="entry name" value="GIY-YIG endonuclease"/>
    <property type="match status" value="1"/>
</dbReference>
<evidence type="ECO:0000259" key="9">
    <source>
        <dbReference type="PROSITE" id="PS50164"/>
    </source>
</evidence>
<dbReference type="InterPro" id="IPR047296">
    <property type="entry name" value="GIY-YIG_UvrC_Cho"/>
</dbReference>
<dbReference type="Pfam" id="PF02151">
    <property type="entry name" value="UVR"/>
    <property type="match status" value="1"/>
</dbReference>
<dbReference type="GO" id="GO:0003677">
    <property type="term" value="F:DNA binding"/>
    <property type="evidence" value="ECO:0007669"/>
    <property type="project" value="UniProtKB-UniRule"/>
</dbReference>
<evidence type="ECO:0000313" key="11">
    <source>
        <dbReference type="EMBL" id="MBB6072887.1"/>
    </source>
</evidence>
<dbReference type="InterPro" id="IPR010994">
    <property type="entry name" value="RuvA_2-like"/>
</dbReference>
<dbReference type="GO" id="GO:0009432">
    <property type="term" value="P:SOS response"/>
    <property type="evidence" value="ECO:0007669"/>
    <property type="project" value="UniProtKB-UniRule"/>
</dbReference>
<dbReference type="InterPro" id="IPR035901">
    <property type="entry name" value="GIY-YIG_endonuc_sf"/>
</dbReference>
<dbReference type="EMBL" id="JACHIA010000019">
    <property type="protein sequence ID" value="MBB6072887.1"/>
    <property type="molecule type" value="Genomic_DNA"/>
</dbReference>
<evidence type="ECO:0000256" key="1">
    <source>
        <dbReference type="ARBA" id="ARBA00022490"/>
    </source>
</evidence>
<evidence type="ECO:0000259" key="10">
    <source>
        <dbReference type="PROSITE" id="PS50165"/>
    </source>
</evidence>
<dbReference type="Pfam" id="PF14520">
    <property type="entry name" value="HHH_5"/>
    <property type="match status" value="1"/>
</dbReference>
<dbReference type="Pfam" id="PF22920">
    <property type="entry name" value="UvrC_RNaseH"/>
    <property type="match status" value="1"/>
</dbReference>
<dbReference type="SMART" id="SM00465">
    <property type="entry name" value="GIYc"/>
    <property type="match status" value="1"/>
</dbReference>
<dbReference type="InterPro" id="IPR004791">
    <property type="entry name" value="UvrC"/>
</dbReference>
<dbReference type="Gene3D" id="1.10.150.20">
    <property type="entry name" value="5' to 3' exonuclease, C-terminal subdomain"/>
    <property type="match status" value="1"/>
</dbReference>
<dbReference type="PANTHER" id="PTHR30562">
    <property type="entry name" value="UVRC/OXIDOREDUCTASE"/>
    <property type="match status" value="1"/>
</dbReference>
<accession>A0A841H4A5</accession>
<sequence>MSERTTHLDSKLRTLSTQPGVYLMKDAEGTIIYVGKAKSLRSRVRSYFQSGAQHGIKTREMVRRVEDFETIVVRSEAEALILENNLIKENRPRFNINLKDDKTYPYIKVTDEVFPKVFVTRTLRKDGSRYFGPYTDVRRMRQSLELVKRLYTVRSCHYNLPKEAPARPCLDYHIGRCKAPCVALQSPEEYRGMVEEIAEVLGGHTKLVARRLRAEMQIAAGEMNFERAAELRDAVGQLESLERKQQVMDVSGADRDVIGFARDGAEGCGVVLQIREGKLLGREAQFLTNLGDESDEDAVSAFVARLYAERVTRDPESVPPEIYFPLDFPDRPVLEQLLREAAGRAVRLHWPQRGEKLSLVGLADQNARHMLEERKLMGNAAAERAPDALYELQEVLELPMVPRTMVCFDISHTQGSETVASAVFFENGEPAKGEYRKLKIRGDWGNDDFASMHEAVTRWFRRRVEEGKPLPELAVIDGGKGQLSAARKALEALDIPQQPIVGLAKKEEELFLPGRSDSIRLPRRSQALRLLQRLRDEAHRFAITYNRKLRTQRTVRSELSLIPGVGPSRQKALLEKFGSMRNVAAASEAEIAALPGFGPSLARKVLEAVRPDAKGGAGQGTAAA</sequence>
<dbReference type="AlphaFoldDB" id="A0A841H4A5"/>
<reference evidence="11 12" key="1">
    <citation type="submission" date="2020-08" db="EMBL/GenBank/DDBJ databases">
        <title>Genomic Encyclopedia of Type Strains, Phase IV (KMG-IV): sequencing the most valuable type-strain genomes for metagenomic binning, comparative biology and taxonomic classification.</title>
        <authorList>
            <person name="Goeker M."/>
        </authorList>
    </citation>
    <scope>NUCLEOTIDE SEQUENCE [LARGE SCALE GENOMIC DNA]</scope>
    <source>
        <strain evidence="11 12">DSM 29007</strain>
    </source>
</reference>
<dbReference type="InterPro" id="IPR036876">
    <property type="entry name" value="UVR_dom_sf"/>
</dbReference>
<keyword evidence="4 7" id="KW-0267">Excision nuclease</keyword>
<proteinExistence type="inferred from homology"/>
<comment type="caution">
    <text evidence="11">The sequence shown here is derived from an EMBL/GenBank/DDBJ whole genome shotgun (WGS) entry which is preliminary data.</text>
</comment>
<keyword evidence="5 7" id="KW-0234">DNA repair</keyword>
<evidence type="ECO:0000256" key="7">
    <source>
        <dbReference type="HAMAP-Rule" id="MF_00203"/>
    </source>
</evidence>
<keyword evidence="2 7" id="KW-0227">DNA damage</keyword>
<dbReference type="FunFam" id="3.40.1440.10:FF:000001">
    <property type="entry name" value="UvrABC system protein C"/>
    <property type="match status" value="1"/>
</dbReference>
<comment type="subcellular location">
    <subcellularLocation>
        <location evidence="7">Cytoplasm</location>
    </subcellularLocation>
</comment>
<dbReference type="GO" id="GO:0006289">
    <property type="term" value="P:nucleotide-excision repair"/>
    <property type="evidence" value="ECO:0007669"/>
    <property type="project" value="UniProtKB-UniRule"/>
</dbReference>
<dbReference type="SUPFAM" id="SSF47781">
    <property type="entry name" value="RuvA domain 2-like"/>
    <property type="match status" value="1"/>
</dbReference>
<dbReference type="Gene3D" id="3.40.1440.10">
    <property type="entry name" value="GIY-YIG endonuclease"/>
    <property type="match status" value="1"/>
</dbReference>
<dbReference type="CDD" id="cd10434">
    <property type="entry name" value="GIY-YIG_UvrC_Cho"/>
    <property type="match status" value="1"/>
</dbReference>
<dbReference type="HAMAP" id="MF_00203">
    <property type="entry name" value="UvrC"/>
    <property type="match status" value="1"/>
</dbReference>
<evidence type="ECO:0000256" key="6">
    <source>
        <dbReference type="ARBA" id="ARBA00023236"/>
    </source>
</evidence>
<gene>
    <name evidence="7" type="primary">uvrC</name>
    <name evidence="11" type="ORF">HNQ61_004553</name>
</gene>
<dbReference type="Proteomes" id="UP000582837">
    <property type="component" value="Unassembled WGS sequence"/>
</dbReference>
<dbReference type="SMART" id="SM00278">
    <property type="entry name" value="HhH1"/>
    <property type="match status" value="2"/>
</dbReference>
<dbReference type="Gene3D" id="3.30.420.340">
    <property type="entry name" value="UvrC, RNAse H endonuclease domain"/>
    <property type="match status" value="1"/>
</dbReference>
<dbReference type="Pfam" id="PF01541">
    <property type="entry name" value="GIY-YIG"/>
    <property type="match status" value="1"/>
</dbReference>
<feature type="domain" description="GIY-YIG" evidence="9">
    <location>
        <begin position="17"/>
        <end position="96"/>
    </location>
</feature>
<dbReference type="GO" id="GO:0009381">
    <property type="term" value="F:excinuclease ABC activity"/>
    <property type="evidence" value="ECO:0007669"/>
    <property type="project" value="UniProtKB-UniRule"/>
</dbReference>
<dbReference type="GO" id="GO:0005737">
    <property type="term" value="C:cytoplasm"/>
    <property type="evidence" value="ECO:0007669"/>
    <property type="project" value="UniProtKB-SubCell"/>
</dbReference>
<evidence type="ECO:0000256" key="3">
    <source>
        <dbReference type="ARBA" id="ARBA00022769"/>
    </source>
</evidence>